<sequence>MKIRQEVSLTPLSDRNGQMDDKDGGKEPAEKESMGTMSLPWKDLIITETVPSKQDHPDSCDSTLEIPWNDLVLEKPIDIQPVQEEACVTDDVEIPWNDILVPRNIVIESQKKKHPSSKYPPRSIAKNDFKYCVNKSSCDSNELLDGASVSKHCIAMIIIRLVFVIGGSRHLPVDANGRLFVSLLKTAHENGVVRWKLKHGTQTWEKSRIFPRDSLTTSTPDEFKMAPPAF</sequence>
<name>A0A310SBW8_9HYME</name>
<reference evidence="2 3" key="1">
    <citation type="submission" date="2015-07" db="EMBL/GenBank/DDBJ databases">
        <title>The genome of Eufriesea mexicana.</title>
        <authorList>
            <person name="Pan H."/>
            <person name="Kapheim K."/>
        </authorList>
    </citation>
    <scope>NUCLEOTIDE SEQUENCE [LARGE SCALE GENOMIC DNA]</scope>
    <source>
        <strain evidence="2">0111107269</strain>
        <tissue evidence="2">Whole body</tissue>
    </source>
</reference>
<feature type="compositionally biased region" description="Basic and acidic residues" evidence="1">
    <location>
        <begin position="17"/>
        <end position="33"/>
    </location>
</feature>
<dbReference type="AlphaFoldDB" id="A0A310SBW8"/>
<evidence type="ECO:0000313" key="2">
    <source>
        <dbReference type="EMBL" id="OAD57377.1"/>
    </source>
</evidence>
<dbReference type="EMBL" id="KQ761592">
    <property type="protein sequence ID" value="OAD57377.1"/>
    <property type="molecule type" value="Genomic_DNA"/>
</dbReference>
<organism evidence="2 3">
    <name type="scientific">Eufriesea mexicana</name>
    <dbReference type="NCBI Taxonomy" id="516756"/>
    <lineage>
        <taxon>Eukaryota</taxon>
        <taxon>Metazoa</taxon>
        <taxon>Ecdysozoa</taxon>
        <taxon>Arthropoda</taxon>
        <taxon>Hexapoda</taxon>
        <taxon>Insecta</taxon>
        <taxon>Pterygota</taxon>
        <taxon>Neoptera</taxon>
        <taxon>Endopterygota</taxon>
        <taxon>Hymenoptera</taxon>
        <taxon>Apocrita</taxon>
        <taxon>Aculeata</taxon>
        <taxon>Apoidea</taxon>
        <taxon>Anthophila</taxon>
        <taxon>Apidae</taxon>
        <taxon>Eufriesea</taxon>
    </lineage>
</organism>
<evidence type="ECO:0000313" key="3">
    <source>
        <dbReference type="Proteomes" id="UP000250275"/>
    </source>
</evidence>
<accession>A0A310SBW8</accession>
<evidence type="ECO:0000256" key="1">
    <source>
        <dbReference type="SAM" id="MobiDB-lite"/>
    </source>
</evidence>
<dbReference type="Proteomes" id="UP000250275">
    <property type="component" value="Unassembled WGS sequence"/>
</dbReference>
<gene>
    <name evidence="2" type="ORF">WN48_02178</name>
</gene>
<dbReference type="OrthoDB" id="7597709at2759"/>
<feature type="region of interest" description="Disordered" evidence="1">
    <location>
        <begin position="1"/>
        <end position="37"/>
    </location>
</feature>
<feature type="compositionally biased region" description="Polar residues" evidence="1">
    <location>
        <begin position="7"/>
        <end position="16"/>
    </location>
</feature>
<proteinExistence type="predicted"/>
<protein>
    <submittedName>
        <fullName evidence="2">Uncharacterized protein</fullName>
    </submittedName>
</protein>
<keyword evidence="3" id="KW-1185">Reference proteome</keyword>